<dbReference type="Pfam" id="PF26138">
    <property type="entry name" value="DUF8040"/>
    <property type="match status" value="1"/>
</dbReference>
<sequence length="153" mass="18061">MNSVSDDEEVALCTAEWRIFKEEKRKAHKRRWWMEILNKSHERYNGSDMLSDLRSQLSGRFKNFCRMSRADFECLLKRIGPLIAKRDTNMRESIPIQERLAVTLQFFATGDSYASLSYLYKFSKQTVSRCVDEVCQTIIHELQEVVKVLNIKE</sequence>
<evidence type="ECO:0000313" key="2">
    <source>
        <dbReference type="EMBL" id="KAG8224449.1"/>
    </source>
</evidence>
<name>A0A8K0NYG2_LADFU</name>
<protein>
    <recommendedName>
        <fullName evidence="1">DUF8040 domain-containing protein</fullName>
    </recommendedName>
</protein>
<organism evidence="2 3">
    <name type="scientific">Ladona fulva</name>
    <name type="common">Scarce chaser dragonfly</name>
    <name type="synonym">Libellula fulva</name>
    <dbReference type="NCBI Taxonomy" id="123851"/>
    <lineage>
        <taxon>Eukaryota</taxon>
        <taxon>Metazoa</taxon>
        <taxon>Ecdysozoa</taxon>
        <taxon>Arthropoda</taxon>
        <taxon>Hexapoda</taxon>
        <taxon>Insecta</taxon>
        <taxon>Pterygota</taxon>
        <taxon>Palaeoptera</taxon>
        <taxon>Odonata</taxon>
        <taxon>Epiprocta</taxon>
        <taxon>Anisoptera</taxon>
        <taxon>Libelluloidea</taxon>
        <taxon>Libellulidae</taxon>
        <taxon>Ladona</taxon>
    </lineage>
</organism>
<accession>A0A8K0NYG2</accession>
<keyword evidence="3" id="KW-1185">Reference proteome</keyword>
<dbReference type="EMBL" id="KZ308197">
    <property type="protein sequence ID" value="KAG8224449.1"/>
    <property type="molecule type" value="Genomic_DNA"/>
</dbReference>
<feature type="domain" description="DUF8040" evidence="1">
    <location>
        <begin position="44"/>
        <end position="139"/>
    </location>
</feature>
<reference evidence="2" key="2">
    <citation type="submission" date="2017-10" db="EMBL/GenBank/DDBJ databases">
        <title>Ladona fulva Genome sequencing and assembly.</title>
        <authorList>
            <person name="Murali S."/>
            <person name="Richards S."/>
            <person name="Bandaranaike D."/>
            <person name="Bellair M."/>
            <person name="Blankenburg K."/>
            <person name="Chao H."/>
            <person name="Dinh H."/>
            <person name="Doddapaneni H."/>
            <person name="Dugan-Rocha S."/>
            <person name="Elkadiri S."/>
            <person name="Gnanaolivu R."/>
            <person name="Hernandez B."/>
            <person name="Skinner E."/>
            <person name="Javaid M."/>
            <person name="Lee S."/>
            <person name="Li M."/>
            <person name="Ming W."/>
            <person name="Munidasa M."/>
            <person name="Muniz J."/>
            <person name="Nguyen L."/>
            <person name="Hughes D."/>
            <person name="Osuji N."/>
            <person name="Pu L.-L."/>
            <person name="Puazo M."/>
            <person name="Qu C."/>
            <person name="Quiroz J."/>
            <person name="Raj R."/>
            <person name="Weissenberger G."/>
            <person name="Xin Y."/>
            <person name="Zou X."/>
            <person name="Han Y."/>
            <person name="Worley K."/>
            <person name="Muzny D."/>
            <person name="Gibbs R."/>
        </authorList>
    </citation>
    <scope>NUCLEOTIDE SEQUENCE</scope>
    <source>
        <strain evidence="2">Sampled in the wild</strain>
    </source>
</reference>
<dbReference type="AlphaFoldDB" id="A0A8K0NYG2"/>
<reference evidence="2" key="1">
    <citation type="submission" date="2013-04" db="EMBL/GenBank/DDBJ databases">
        <authorList>
            <person name="Qu J."/>
            <person name="Murali S.C."/>
            <person name="Bandaranaike D."/>
            <person name="Bellair M."/>
            <person name="Blankenburg K."/>
            <person name="Chao H."/>
            <person name="Dinh H."/>
            <person name="Doddapaneni H."/>
            <person name="Downs B."/>
            <person name="Dugan-Rocha S."/>
            <person name="Elkadiri S."/>
            <person name="Gnanaolivu R.D."/>
            <person name="Hernandez B."/>
            <person name="Javaid M."/>
            <person name="Jayaseelan J.C."/>
            <person name="Lee S."/>
            <person name="Li M."/>
            <person name="Ming W."/>
            <person name="Munidasa M."/>
            <person name="Muniz J."/>
            <person name="Nguyen L."/>
            <person name="Ongeri F."/>
            <person name="Osuji N."/>
            <person name="Pu L.-L."/>
            <person name="Puazo M."/>
            <person name="Qu C."/>
            <person name="Quiroz J."/>
            <person name="Raj R."/>
            <person name="Weissenberger G."/>
            <person name="Xin Y."/>
            <person name="Zou X."/>
            <person name="Han Y."/>
            <person name="Richards S."/>
            <person name="Worley K."/>
            <person name="Muzny D."/>
            <person name="Gibbs R."/>
        </authorList>
    </citation>
    <scope>NUCLEOTIDE SEQUENCE</scope>
    <source>
        <strain evidence="2">Sampled in the wild</strain>
    </source>
</reference>
<proteinExistence type="predicted"/>
<dbReference type="OrthoDB" id="6627079at2759"/>
<gene>
    <name evidence="2" type="ORF">J437_LFUL003172</name>
</gene>
<comment type="caution">
    <text evidence="2">The sequence shown here is derived from an EMBL/GenBank/DDBJ whole genome shotgun (WGS) entry which is preliminary data.</text>
</comment>
<dbReference type="InterPro" id="IPR058353">
    <property type="entry name" value="DUF8040"/>
</dbReference>
<evidence type="ECO:0000313" key="3">
    <source>
        <dbReference type="Proteomes" id="UP000792457"/>
    </source>
</evidence>
<dbReference type="Proteomes" id="UP000792457">
    <property type="component" value="Unassembled WGS sequence"/>
</dbReference>
<evidence type="ECO:0000259" key="1">
    <source>
        <dbReference type="Pfam" id="PF26138"/>
    </source>
</evidence>